<keyword evidence="2" id="KW-1185">Reference proteome</keyword>
<name>A0ACB7U5N3_DIOAL</name>
<proteinExistence type="predicted"/>
<sequence length="134" mass="15434">MTSSASTPQFLAPVDIKLNSSNYRKWFTTARIVLLGMDLLGYVDGTSPQPSTPDASWTLADRCTMTIICQFCEIDVRMEIGYLPTAHAMWQHFGHMFEHSSSAHQYVILQDFTHIQQRERSVKEYDSDLQSLWR</sequence>
<accession>A0ACB7U5N3</accession>
<protein>
    <submittedName>
        <fullName evidence="1">Retrotransposon Copia-like N-terminal protein</fullName>
    </submittedName>
</protein>
<comment type="caution">
    <text evidence="1">The sequence shown here is derived from an EMBL/GenBank/DDBJ whole genome shotgun (WGS) entry which is preliminary data.</text>
</comment>
<organism evidence="1 2">
    <name type="scientific">Dioscorea alata</name>
    <name type="common">Purple yam</name>
    <dbReference type="NCBI Taxonomy" id="55571"/>
    <lineage>
        <taxon>Eukaryota</taxon>
        <taxon>Viridiplantae</taxon>
        <taxon>Streptophyta</taxon>
        <taxon>Embryophyta</taxon>
        <taxon>Tracheophyta</taxon>
        <taxon>Spermatophyta</taxon>
        <taxon>Magnoliopsida</taxon>
        <taxon>Liliopsida</taxon>
        <taxon>Dioscoreales</taxon>
        <taxon>Dioscoreaceae</taxon>
        <taxon>Dioscorea</taxon>
    </lineage>
</organism>
<dbReference type="Proteomes" id="UP000827976">
    <property type="component" value="Chromosome 18"/>
</dbReference>
<reference evidence="2" key="1">
    <citation type="journal article" date="2022" name="Nat. Commun.">
        <title>Chromosome evolution and the genetic basis of agronomically important traits in greater yam.</title>
        <authorList>
            <person name="Bredeson J.V."/>
            <person name="Lyons J.B."/>
            <person name="Oniyinde I.O."/>
            <person name="Okereke N.R."/>
            <person name="Kolade O."/>
            <person name="Nnabue I."/>
            <person name="Nwadili C.O."/>
            <person name="Hribova E."/>
            <person name="Parker M."/>
            <person name="Nwogha J."/>
            <person name="Shu S."/>
            <person name="Carlson J."/>
            <person name="Kariba R."/>
            <person name="Muthemba S."/>
            <person name="Knop K."/>
            <person name="Barton G.J."/>
            <person name="Sherwood A.V."/>
            <person name="Lopez-Montes A."/>
            <person name="Asiedu R."/>
            <person name="Jamnadass R."/>
            <person name="Muchugi A."/>
            <person name="Goodstein D."/>
            <person name="Egesi C.N."/>
            <person name="Featherston J."/>
            <person name="Asfaw A."/>
            <person name="Simpson G.G."/>
            <person name="Dolezel J."/>
            <person name="Hendre P.S."/>
            <person name="Van Deynze A."/>
            <person name="Kumar P.L."/>
            <person name="Obidiegwu J.E."/>
            <person name="Bhattacharjee R."/>
            <person name="Rokhsar D.S."/>
        </authorList>
    </citation>
    <scope>NUCLEOTIDE SEQUENCE [LARGE SCALE GENOMIC DNA]</scope>
    <source>
        <strain evidence="2">cv. TDa95/00328</strain>
    </source>
</reference>
<evidence type="ECO:0000313" key="2">
    <source>
        <dbReference type="Proteomes" id="UP000827976"/>
    </source>
</evidence>
<dbReference type="EMBL" id="CM037028">
    <property type="protein sequence ID" value="KAH7655629.1"/>
    <property type="molecule type" value="Genomic_DNA"/>
</dbReference>
<gene>
    <name evidence="1" type="ORF">IHE45_18G025000</name>
</gene>
<evidence type="ECO:0000313" key="1">
    <source>
        <dbReference type="EMBL" id="KAH7655629.1"/>
    </source>
</evidence>